<protein>
    <submittedName>
        <fullName evidence="2">Putative aminopeptidase</fullName>
        <ecNumber evidence="2">3.4.11.-</ecNumber>
    </submittedName>
</protein>
<name>A0A644UEB6_9ZZZZ</name>
<dbReference type="InterPro" id="IPR005321">
    <property type="entry name" value="Peptidase_S58_DmpA"/>
</dbReference>
<keyword evidence="2" id="KW-0645">Protease</keyword>
<dbReference type="PANTHER" id="PTHR36512">
    <property type="entry name" value="D-AMINOPEPTIDASE"/>
    <property type="match status" value="1"/>
</dbReference>
<organism evidence="2">
    <name type="scientific">bioreactor metagenome</name>
    <dbReference type="NCBI Taxonomy" id="1076179"/>
    <lineage>
        <taxon>unclassified sequences</taxon>
        <taxon>metagenomes</taxon>
        <taxon>ecological metagenomes</taxon>
    </lineage>
</organism>
<dbReference type="CDD" id="cd02252">
    <property type="entry name" value="nylC_like"/>
    <property type="match status" value="1"/>
</dbReference>
<accession>A0A644UEB6</accession>
<evidence type="ECO:0000313" key="2">
    <source>
        <dbReference type="EMBL" id="MPL77199.1"/>
    </source>
</evidence>
<comment type="caution">
    <text evidence="2">The sequence shown here is derived from an EMBL/GenBank/DDBJ whole genome shotgun (WGS) entry which is preliminary data.</text>
</comment>
<dbReference type="GO" id="GO:0004177">
    <property type="term" value="F:aminopeptidase activity"/>
    <property type="evidence" value="ECO:0007669"/>
    <property type="project" value="UniProtKB-KW"/>
</dbReference>
<dbReference type="InterPro" id="IPR016117">
    <property type="entry name" value="ArgJ-like_dom_sf"/>
</dbReference>
<sequence length="379" mass="38727">MIRKTCMVAAVLVAVLGMALGAQTIEPAKPVVPVVKTGPMNAITDVPGIQVGSFQRNFTGTTVILAPQGAVGGVDVRGSAPGSRETDLLRPIDMVDKVDAVVLTGGSAYGLAAADGVMKWLEENNRGWAVGGGKVVPIVPAAVLFDPGRFGRDFTDRPNASFGYLACEAASAGPVDMGNVGAGAGAVGGGLKGGLGTASQDLGDGVMVGAIVAVNAGGSTVNQATGEFYAAFLEVGNEFGGLKRPFANALAKDGFELAFLDTMEASKNTTIACIATNVKLTKAQAQKIAEMAHDGMARAIRPSHTMFDGDTIFVLGTGMLDLDTLKQKAVWGNTSANVNKLGSAAADTLSRAIVHAMLNAETVGTTASYKDKYPTAFTK</sequence>
<keyword evidence="2" id="KW-0031">Aminopeptidase</keyword>
<dbReference type="AlphaFoldDB" id="A0A644UEB6"/>
<dbReference type="PANTHER" id="PTHR36512:SF3">
    <property type="entry name" value="BLR5678 PROTEIN"/>
    <property type="match status" value="1"/>
</dbReference>
<dbReference type="Gene3D" id="3.60.70.12">
    <property type="entry name" value="L-amino peptidase D-ALA esterase/amidase"/>
    <property type="match status" value="1"/>
</dbReference>
<gene>
    <name evidence="2" type="ORF">SDC9_23051</name>
</gene>
<dbReference type="SUPFAM" id="SSF56266">
    <property type="entry name" value="DmpA/ArgJ-like"/>
    <property type="match status" value="1"/>
</dbReference>
<proteinExistence type="inferred from homology"/>
<keyword evidence="2" id="KW-0378">Hydrolase</keyword>
<dbReference type="EC" id="3.4.11.-" evidence="2"/>
<dbReference type="EMBL" id="VSSQ01000104">
    <property type="protein sequence ID" value="MPL77199.1"/>
    <property type="molecule type" value="Genomic_DNA"/>
</dbReference>
<reference evidence="2" key="1">
    <citation type="submission" date="2019-08" db="EMBL/GenBank/DDBJ databases">
        <authorList>
            <person name="Kucharzyk K."/>
            <person name="Murdoch R.W."/>
            <person name="Higgins S."/>
            <person name="Loffler F."/>
        </authorList>
    </citation>
    <scope>NUCLEOTIDE SEQUENCE</scope>
</reference>
<dbReference type="Pfam" id="PF03576">
    <property type="entry name" value="Peptidase_S58"/>
    <property type="match status" value="1"/>
</dbReference>
<comment type="similarity">
    <text evidence="1">Belongs to the peptidase S58 family.</text>
</comment>
<evidence type="ECO:0000256" key="1">
    <source>
        <dbReference type="ARBA" id="ARBA00007068"/>
    </source>
</evidence>